<sequence length="43" mass="4339">MNIHLGVRTLALLAIVAAATIILVHPGIAGDPALNAALLLGRN</sequence>
<comment type="caution">
    <text evidence="1">The sequence shown here is derived from an EMBL/GenBank/DDBJ whole genome shotgun (WGS) entry which is preliminary data.</text>
</comment>
<proteinExistence type="predicted"/>
<reference evidence="1 2" key="1">
    <citation type="submission" date="2022-08" db="EMBL/GenBank/DDBJ databases">
        <title>Reclassification of Massilia species as members of the genera Telluria, Duganella, Pseudoduganella, Mokoshia gen. nov. and Zemynaea gen. nov. using orthogonal and non-orthogonal genome-based approaches.</title>
        <authorList>
            <person name="Bowman J.P."/>
        </authorList>
    </citation>
    <scope>NUCLEOTIDE SEQUENCE [LARGE SCALE GENOMIC DNA]</scope>
    <source>
        <strain evidence="1 2">JCM 31316</strain>
    </source>
</reference>
<name>A0ABT1ZK80_9BURK</name>
<evidence type="ECO:0000313" key="1">
    <source>
        <dbReference type="EMBL" id="MCS0580321.1"/>
    </source>
</evidence>
<accession>A0ABT1ZK80</accession>
<gene>
    <name evidence="1" type="ORF">NX784_01820</name>
</gene>
<protein>
    <recommendedName>
        <fullName evidence="3">ABC transporter permease</fullName>
    </recommendedName>
</protein>
<dbReference type="RefSeq" id="WP_258814985.1">
    <property type="nucleotide sequence ID" value="NZ_JANUGW010000001.1"/>
</dbReference>
<evidence type="ECO:0008006" key="3">
    <source>
        <dbReference type="Google" id="ProtNLM"/>
    </source>
</evidence>
<keyword evidence="2" id="KW-1185">Reference proteome</keyword>
<organism evidence="1 2">
    <name type="scientific">Massilia pinisoli</name>
    <dbReference type="NCBI Taxonomy" id="1772194"/>
    <lineage>
        <taxon>Bacteria</taxon>
        <taxon>Pseudomonadati</taxon>
        <taxon>Pseudomonadota</taxon>
        <taxon>Betaproteobacteria</taxon>
        <taxon>Burkholderiales</taxon>
        <taxon>Oxalobacteraceae</taxon>
        <taxon>Telluria group</taxon>
        <taxon>Massilia</taxon>
    </lineage>
</organism>
<dbReference type="EMBL" id="JANUGW010000001">
    <property type="protein sequence ID" value="MCS0580321.1"/>
    <property type="molecule type" value="Genomic_DNA"/>
</dbReference>
<evidence type="ECO:0000313" key="2">
    <source>
        <dbReference type="Proteomes" id="UP001204151"/>
    </source>
</evidence>
<dbReference type="Proteomes" id="UP001204151">
    <property type="component" value="Unassembled WGS sequence"/>
</dbReference>